<comment type="subcellular location">
    <subcellularLocation>
        <location evidence="1">Nucleus</location>
    </subcellularLocation>
</comment>
<feature type="compositionally biased region" description="Acidic residues" evidence="4">
    <location>
        <begin position="92"/>
        <end position="105"/>
    </location>
</feature>
<dbReference type="Pfam" id="PF03638">
    <property type="entry name" value="TCR"/>
    <property type="match status" value="1"/>
</dbReference>
<evidence type="ECO:0000256" key="4">
    <source>
        <dbReference type="SAM" id="MobiDB-lite"/>
    </source>
</evidence>
<proteinExistence type="inferred from homology"/>
<reference evidence="6" key="1">
    <citation type="submission" date="2023-05" db="EMBL/GenBank/DDBJ databases">
        <authorList>
            <person name="Huff M."/>
        </authorList>
    </citation>
    <scope>NUCLEOTIDE SEQUENCE</scope>
</reference>
<evidence type="ECO:0000313" key="7">
    <source>
        <dbReference type="Proteomes" id="UP000834106"/>
    </source>
</evidence>
<dbReference type="AlphaFoldDB" id="A0AAD1YY73"/>
<dbReference type="GO" id="GO:0005634">
    <property type="term" value="C:nucleus"/>
    <property type="evidence" value="ECO:0007669"/>
    <property type="project" value="UniProtKB-SubCell"/>
</dbReference>
<accession>A0AAD1YY73</accession>
<dbReference type="InterPro" id="IPR033467">
    <property type="entry name" value="Tesmin/TSO1-like_CXC"/>
</dbReference>
<evidence type="ECO:0000313" key="6">
    <source>
        <dbReference type="EMBL" id="CAI9759557.1"/>
    </source>
</evidence>
<feature type="region of interest" description="Disordered" evidence="4">
    <location>
        <begin position="76"/>
        <end position="107"/>
    </location>
</feature>
<evidence type="ECO:0000256" key="2">
    <source>
        <dbReference type="ARBA" id="ARBA00007267"/>
    </source>
</evidence>
<evidence type="ECO:0000256" key="1">
    <source>
        <dbReference type="ARBA" id="ARBA00004123"/>
    </source>
</evidence>
<organism evidence="6 7">
    <name type="scientific">Fraxinus pennsylvanica</name>
    <dbReference type="NCBI Taxonomy" id="56036"/>
    <lineage>
        <taxon>Eukaryota</taxon>
        <taxon>Viridiplantae</taxon>
        <taxon>Streptophyta</taxon>
        <taxon>Embryophyta</taxon>
        <taxon>Tracheophyta</taxon>
        <taxon>Spermatophyta</taxon>
        <taxon>Magnoliopsida</taxon>
        <taxon>eudicotyledons</taxon>
        <taxon>Gunneridae</taxon>
        <taxon>Pentapetalae</taxon>
        <taxon>asterids</taxon>
        <taxon>lamiids</taxon>
        <taxon>Lamiales</taxon>
        <taxon>Oleaceae</taxon>
        <taxon>Oleeae</taxon>
        <taxon>Fraxinus</taxon>
    </lineage>
</organism>
<name>A0AAD1YY73_9LAMI</name>
<feature type="compositionally biased region" description="Basic residues" evidence="4">
    <location>
        <begin position="166"/>
        <end position="175"/>
    </location>
</feature>
<dbReference type="InterPro" id="IPR005172">
    <property type="entry name" value="CRC"/>
</dbReference>
<sequence>MYHGNFPVNLSKFFKKEPSDSGDGSIRCDCASICRNRYCRCFTASKFCTKYCTCHWCLNKPQRQDLQRINELPAYNRGRRGGVSQSDSCSGVEDEKEEEEEEEEDTYWKDWCRETGKYSPWNVPCVKQKQKETSPKESVGETPLRSRSKNSKSESKSISLEESPIRKKRENKSKSKNSTSDKKRKKE</sequence>
<evidence type="ECO:0000256" key="3">
    <source>
        <dbReference type="ARBA" id="ARBA00023242"/>
    </source>
</evidence>
<comment type="similarity">
    <text evidence="2">Belongs to the lin-54 family.</text>
</comment>
<keyword evidence="3" id="KW-0539">Nucleus</keyword>
<dbReference type="EMBL" id="OU503039">
    <property type="protein sequence ID" value="CAI9759557.1"/>
    <property type="molecule type" value="Genomic_DNA"/>
</dbReference>
<evidence type="ECO:0000259" key="5">
    <source>
        <dbReference type="SMART" id="SM01114"/>
    </source>
</evidence>
<feature type="domain" description="Tesmin/TSO1-like CXC" evidence="5">
    <location>
        <begin position="23"/>
        <end position="63"/>
    </location>
</feature>
<dbReference type="SMART" id="SM01114">
    <property type="entry name" value="CXC"/>
    <property type="match status" value="1"/>
</dbReference>
<keyword evidence="7" id="KW-1185">Reference proteome</keyword>
<dbReference type="Proteomes" id="UP000834106">
    <property type="component" value="Chromosome 4"/>
</dbReference>
<feature type="region of interest" description="Disordered" evidence="4">
    <location>
        <begin position="127"/>
        <end position="187"/>
    </location>
</feature>
<gene>
    <name evidence="6" type="ORF">FPE_LOCUS6987</name>
</gene>
<feature type="compositionally biased region" description="Basic and acidic residues" evidence="4">
    <location>
        <begin position="129"/>
        <end position="139"/>
    </location>
</feature>
<protein>
    <recommendedName>
        <fullName evidence="5">Tesmin/TSO1-like CXC domain-containing protein</fullName>
    </recommendedName>
</protein>